<dbReference type="PANTHER" id="PTHR11122:SF18">
    <property type="entry name" value="PHOTOSYNTHETIC NDH SUBUNIT OF SUBCOMPLEX B 2, CHLOROPLASTIC"/>
    <property type="match status" value="1"/>
</dbReference>
<dbReference type="Gene3D" id="2.70.98.10">
    <property type="match status" value="1"/>
</dbReference>
<dbReference type="AlphaFoldDB" id="A0A453ITD9"/>
<accession>A0A453ITD9</accession>
<reference evidence="2" key="2">
    <citation type="journal article" date="2017" name="Nat. Plants">
        <title>The Aegilops tauschii genome reveals multiple impacts of transposons.</title>
        <authorList>
            <person name="Zhao G."/>
            <person name="Zou C."/>
            <person name="Li K."/>
            <person name="Wang K."/>
            <person name="Li T."/>
            <person name="Gao L."/>
            <person name="Zhang X."/>
            <person name="Wang H."/>
            <person name="Yang Z."/>
            <person name="Liu X."/>
            <person name="Jiang W."/>
            <person name="Mao L."/>
            <person name="Kong X."/>
            <person name="Jiao Y."/>
            <person name="Jia J."/>
        </authorList>
    </citation>
    <scope>NUCLEOTIDE SEQUENCE [LARGE SCALE GENOMIC DNA]</scope>
    <source>
        <strain evidence="2">cv. AL8/78</strain>
    </source>
</reference>
<dbReference type="InterPro" id="IPR014718">
    <property type="entry name" value="GH-type_carb-bd"/>
</dbReference>
<dbReference type="GO" id="GO:0005737">
    <property type="term" value="C:cytoplasm"/>
    <property type="evidence" value="ECO:0007669"/>
    <property type="project" value="TreeGrafter"/>
</dbReference>
<organism evidence="1 2">
    <name type="scientific">Aegilops tauschii subsp. strangulata</name>
    <name type="common">Goatgrass</name>
    <dbReference type="NCBI Taxonomy" id="200361"/>
    <lineage>
        <taxon>Eukaryota</taxon>
        <taxon>Viridiplantae</taxon>
        <taxon>Streptophyta</taxon>
        <taxon>Embryophyta</taxon>
        <taxon>Tracheophyta</taxon>
        <taxon>Spermatophyta</taxon>
        <taxon>Magnoliopsida</taxon>
        <taxon>Liliopsida</taxon>
        <taxon>Poales</taxon>
        <taxon>Poaceae</taxon>
        <taxon>BOP clade</taxon>
        <taxon>Pooideae</taxon>
        <taxon>Triticodae</taxon>
        <taxon>Triticeae</taxon>
        <taxon>Triticinae</taxon>
        <taxon>Aegilops</taxon>
    </lineage>
</organism>
<dbReference type="Gramene" id="AET4Gv20670200.3">
    <property type="protein sequence ID" value="AET4Gv20670200.3"/>
    <property type="gene ID" value="AET4Gv20670200"/>
</dbReference>
<evidence type="ECO:0000313" key="1">
    <source>
        <dbReference type="EnsemblPlants" id="AET4Gv20670200.3"/>
    </source>
</evidence>
<dbReference type="GO" id="GO:0030246">
    <property type="term" value="F:carbohydrate binding"/>
    <property type="evidence" value="ECO:0007669"/>
    <property type="project" value="InterPro"/>
</dbReference>
<name>A0A453ITD9_AEGTS</name>
<reference evidence="1" key="5">
    <citation type="journal article" date="2021" name="G3 (Bethesda)">
        <title>Aegilops tauschii genome assembly Aet v5.0 features greater sequence contiguity and improved annotation.</title>
        <authorList>
            <person name="Wang L."/>
            <person name="Zhu T."/>
            <person name="Rodriguez J.C."/>
            <person name="Deal K.R."/>
            <person name="Dubcovsky J."/>
            <person name="McGuire P.E."/>
            <person name="Lux T."/>
            <person name="Spannagl M."/>
            <person name="Mayer K.F.X."/>
            <person name="Baldrich P."/>
            <person name="Meyers B.C."/>
            <person name="Huo N."/>
            <person name="Gu Y.Q."/>
            <person name="Zhou H."/>
            <person name="Devos K.M."/>
            <person name="Bennetzen J.L."/>
            <person name="Unver T."/>
            <person name="Budak H."/>
            <person name="Gulick P.J."/>
            <person name="Galiba G."/>
            <person name="Kalapos B."/>
            <person name="Nelson D.R."/>
            <person name="Li P."/>
            <person name="You F.M."/>
            <person name="Luo M.C."/>
            <person name="Dvorak J."/>
        </authorList>
    </citation>
    <scope>NUCLEOTIDE SEQUENCE [LARGE SCALE GENOMIC DNA]</scope>
    <source>
        <strain evidence="1">cv. AL8/78</strain>
    </source>
</reference>
<keyword evidence="2" id="KW-1185">Reference proteome</keyword>
<reference evidence="1" key="4">
    <citation type="submission" date="2019-03" db="UniProtKB">
        <authorList>
            <consortium name="EnsemblPlants"/>
        </authorList>
    </citation>
    <scope>IDENTIFICATION</scope>
</reference>
<reference evidence="1" key="3">
    <citation type="journal article" date="2017" name="Nature">
        <title>Genome sequence of the progenitor of the wheat D genome Aegilops tauschii.</title>
        <authorList>
            <person name="Luo M.C."/>
            <person name="Gu Y.Q."/>
            <person name="Puiu D."/>
            <person name="Wang H."/>
            <person name="Twardziok S.O."/>
            <person name="Deal K.R."/>
            <person name="Huo N."/>
            <person name="Zhu T."/>
            <person name="Wang L."/>
            <person name="Wang Y."/>
            <person name="McGuire P.E."/>
            <person name="Liu S."/>
            <person name="Long H."/>
            <person name="Ramasamy R.K."/>
            <person name="Rodriguez J.C."/>
            <person name="Van S.L."/>
            <person name="Yuan L."/>
            <person name="Wang Z."/>
            <person name="Xia Z."/>
            <person name="Xiao L."/>
            <person name="Anderson O.D."/>
            <person name="Ouyang S."/>
            <person name="Liang Y."/>
            <person name="Zimin A.V."/>
            <person name="Pertea G."/>
            <person name="Qi P."/>
            <person name="Bennetzen J.L."/>
            <person name="Dai X."/>
            <person name="Dawson M.W."/>
            <person name="Muller H.G."/>
            <person name="Kugler K."/>
            <person name="Rivarola-Duarte L."/>
            <person name="Spannagl M."/>
            <person name="Mayer K.F.X."/>
            <person name="Lu F.H."/>
            <person name="Bevan M.W."/>
            <person name="Leroy P."/>
            <person name="Li P."/>
            <person name="You F.M."/>
            <person name="Sun Q."/>
            <person name="Liu Z."/>
            <person name="Lyons E."/>
            <person name="Wicker T."/>
            <person name="Salzberg S.L."/>
            <person name="Devos K.M."/>
            <person name="Dvorak J."/>
        </authorList>
    </citation>
    <scope>NUCLEOTIDE SEQUENCE [LARGE SCALE GENOMIC DNA]</scope>
    <source>
        <strain evidence="1">cv. AL8/78</strain>
    </source>
</reference>
<evidence type="ECO:0000313" key="2">
    <source>
        <dbReference type="Proteomes" id="UP000015105"/>
    </source>
</evidence>
<dbReference type="EnsemblPlants" id="AET4Gv20670200.3">
    <property type="protein sequence ID" value="AET4Gv20670200.3"/>
    <property type="gene ID" value="AET4Gv20670200"/>
</dbReference>
<dbReference type="GO" id="GO:0047938">
    <property type="term" value="F:glucose-6-phosphate 1-epimerase activity"/>
    <property type="evidence" value="ECO:0007669"/>
    <property type="project" value="TreeGrafter"/>
</dbReference>
<reference evidence="2" key="1">
    <citation type="journal article" date="2014" name="Science">
        <title>Ancient hybridizations among the ancestral genomes of bread wheat.</title>
        <authorList>
            <consortium name="International Wheat Genome Sequencing Consortium,"/>
            <person name="Marcussen T."/>
            <person name="Sandve S.R."/>
            <person name="Heier L."/>
            <person name="Spannagl M."/>
            <person name="Pfeifer M."/>
            <person name="Jakobsen K.S."/>
            <person name="Wulff B.B."/>
            <person name="Steuernagel B."/>
            <person name="Mayer K.F."/>
            <person name="Olsen O.A."/>
        </authorList>
    </citation>
    <scope>NUCLEOTIDE SEQUENCE [LARGE SCALE GENOMIC DNA]</scope>
    <source>
        <strain evidence="2">cv. AL8/78</strain>
    </source>
</reference>
<dbReference type="PANTHER" id="PTHR11122">
    <property type="entry name" value="APOSPORY-ASSOCIATED PROTEIN C-RELATED"/>
    <property type="match status" value="1"/>
</dbReference>
<dbReference type="Proteomes" id="UP000015105">
    <property type="component" value="Chromosome 4D"/>
</dbReference>
<proteinExistence type="predicted"/>
<protein>
    <submittedName>
        <fullName evidence="1">Uncharacterized protein</fullName>
    </submittedName>
</protein>
<sequence length="321" mass="33572">MMAASSFLPLHLPASPRPATVAARAASGVASTVPAATQTSQLEETFGRKGLRFGTDATGAPTAELSVRNGSSLQLRLNDGLVTSYRPKVSWEGGDGCRELLHTVAGAGAVKGGVGLVLNEASSSSSGGASLLGASEWSVADVDSDSYDAVQVELGCSAKGAKLEVSYVVTLYPLSMATAVIVKNNGAKPVELTGAVLSHIKFDKRRGTAVEGLRGCPYCSHPPPASGFALLTPAEAMKREESGWFGGGGEEPRQGAWTVEENLYTILKKKVSRVYAAPPEERKKRIYSTAPSKFTTIDQVRSSLGLGCIIHSHCSLMIYGL</sequence>